<dbReference type="RefSeq" id="WP_237252167.1">
    <property type="nucleotide sequence ID" value="NZ_JAKJXE010000001.1"/>
</dbReference>
<evidence type="ECO:0000256" key="1">
    <source>
        <dbReference type="ARBA" id="ARBA00005171"/>
    </source>
</evidence>
<dbReference type="PANTHER" id="PTHR11550:SF0">
    <property type="entry name" value="CTP SYNTHASE-RELATED"/>
    <property type="match status" value="1"/>
</dbReference>
<keyword evidence="12" id="KW-1185">Reference proteome</keyword>
<gene>
    <name evidence="11" type="ORF">L4G47_11510</name>
</gene>
<keyword evidence="8" id="KW-0665">Pyrimidine biosynthesis</keyword>
<name>A0ABS9I6K2_9PSED</name>
<dbReference type="Pfam" id="PF00117">
    <property type="entry name" value="GATase"/>
    <property type="match status" value="1"/>
</dbReference>
<evidence type="ECO:0000256" key="4">
    <source>
        <dbReference type="ARBA" id="ARBA00022598"/>
    </source>
</evidence>
<reference evidence="11" key="1">
    <citation type="submission" date="2022-01" db="EMBL/GenBank/DDBJ databases">
        <title>Pseudomonas sp. nov. isolated from Antarctic regolith.</title>
        <authorList>
            <person name="Novakova D."/>
            <person name="Sedlar K."/>
        </authorList>
    </citation>
    <scope>NUCLEOTIDE SEQUENCE</scope>
    <source>
        <strain evidence="11">P2647</strain>
    </source>
</reference>
<evidence type="ECO:0000313" key="11">
    <source>
        <dbReference type="EMBL" id="MCF7542851.1"/>
    </source>
</evidence>
<evidence type="ECO:0000256" key="5">
    <source>
        <dbReference type="ARBA" id="ARBA00022741"/>
    </source>
</evidence>
<proteinExistence type="inferred from homology"/>
<dbReference type="PANTHER" id="PTHR11550">
    <property type="entry name" value="CTP SYNTHASE"/>
    <property type="match status" value="1"/>
</dbReference>
<dbReference type="InterPro" id="IPR017926">
    <property type="entry name" value="GATASE"/>
</dbReference>
<evidence type="ECO:0000256" key="2">
    <source>
        <dbReference type="ARBA" id="ARBA00007533"/>
    </source>
</evidence>
<evidence type="ECO:0000256" key="6">
    <source>
        <dbReference type="ARBA" id="ARBA00022840"/>
    </source>
</evidence>
<dbReference type="InterPro" id="IPR029062">
    <property type="entry name" value="Class_I_gatase-like"/>
</dbReference>
<dbReference type="NCBIfam" id="NF004836">
    <property type="entry name" value="PRK06186.1"/>
    <property type="match status" value="1"/>
</dbReference>
<evidence type="ECO:0000256" key="3">
    <source>
        <dbReference type="ARBA" id="ARBA00012291"/>
    </source>
</evidence>
<dbReference type="InterPro" id="IPR004468">
    <property type="entry name" value="CTP_synthase"/>
</dbReference>
<dbReference type="Proteomes" id="UP001162905">
    <property type="component" value="Unassembled WGS sequence"/>
</dbReference>
<organism evidence="11 12">
    <name type="scientific">Pseudomonas petrae</name>
    <dbReference type="NCBI Taxonomy" id="2912190"/>
    <lineage>
        <taxon>Bacteria</taxon>
        <taxon>Pseudomonadati</taxon>
        <taxon>Pseudomonadota</taxon>
        <taxon>Gammaproteobacteria</taxon>
        <taxon>Pseudomonadales</taxon>
        <taxon>Pseudomonadaceae</taxon>
        <taxon>Pseudomonas</taxon>
    </lineage>
</organism>
<comment type="caution">
    <text evidence="11">The sequence shown here is derived from an EMBL/GenBank/DDBJ whole genome shotgun (WGS) entry which is preliminary data.</text>
</comment>
<comment type="pathway">
    <text evidence="1">Pyrimidine metabolism; CTP biosynthesis via de novo pathway; CTP from UDP: step 2/2.</text>
</comment>
<protein>
    <recommendedName>
        <fullName evidence="3">CTP synthase (glutamine hydrolyzing)</fullName>
        <ecNumber evidence="3">6.3.4.2</ecNumber>
    </recommendedName>
</protein>
<evidence type="ECO:0000256" key="9">
    <source>
        <dbReference type="ARBA" id="ARBA00047781"/>
    </source>
</evidence>
<comment type="catalytic activity">
    <reaction evidence="9">
        <text>UTP + L-glutamine + ATP + H2O = CTP + L-glutamate + ADP + phosphate + 2 H(+)</text>
        <dbReference type="Rhea" id="RHEA:26426"/>
        <dbReference type="ChEBI" id="CHEBI:15377"/>
        <dbReference type="ChEBI" id="CHEBI:15378"/>
        <dbReference type="ChEBI" id="CHEBI:29985"/>
        <dbReference type="ChEBI" id="CHEBI:30616"/>
        <dbReference type="ChEBI" id="CHEBI:37563"/>
        <dbReference type="ChEBI" id="CHEBI:43474"/>
        <dbReference type="ChEBI" id="CHEBI:46398"/>
        <dbReference type="ChEBI" id="CHEBI:58359"/>
        <dbReference type="ChEBI" id="CHEBI:456216"/>
        <dbReference type="EC" id="6.3.4.2"/>
    </reaction>
</comment>
<dbReference type="EMBL" id="JAKJXH010000010">
    <property type="protein sequence ID" value="MCF7542851.1"/>
    <property type="molecule type" value="Genomic_DNA"/>
</dbReference>
<feature type="domain" description="Glutamine amidotransferase" evidence="10">
    <location>
        <begin position="30"/>
        <end position="217"/>
    </location>
</feature>
<keyword evidence="6" id="KW-0067">ATP-binding</keyword>
<dbReference type="EC" id="6.3.4.2" evidence="3"/>
<evidence type="ECO:0000256" key="7">
    <source>
        <dbReference type="ARBA" id="ARBA00022962"/>
    </source>
</evidence>
<comment type="similarity">
    <text evidence="2">Belongs to the CTP synthase family.</text>
</comment>
<evidence type="ECO:0000313" key="12">
    <source>
        <dbReference type="Proteomes" id="UP001162905"/>
    </source>
</evidence>
<keyword evidence="5" id="KW-0547">Nucleotide-binding</keyword>
<keyword evidence="7" id="KW-0315">Glutamine amidotransferase</keyword>
<evidence type="ECO:0000259" key="10">
    <source>
        <dbReference type="Pfam" id="PF00117"/>
    </source>
</evidence>
<accession>A0ABS9I6K2</accession>
<dbReference type="Gene3D" id="3.40.50.880">
    <property type="match status" value="1"/>
</dbReference>
<evidence type="ECO:0000256" key="8">
    <source>
        <dbReference type="ARBA" id="ARBA00022975"/>
    </source>
</evidence>
<keyword evidence="4" id="KW-0436">Ligase</keyword>
<sequence length="237" mass="25894">MTQRQKIRIALVGDYDPSVPAHQAIPVALDRVSSETGLSVQGKWLPTTDIVDGASLQAFDGIWCVPASPYRDMDGALTAIRFARERLVPFLGTCGGFQHALLEYARNCLGWADAEHAETAPESENAIITPLSCSLVEAFAPIRLRAGSRIAAAYDALETHERYRCRYGLRKELEAEVFAGPLKVSGHDHDDEVRAMELDGHPFFIATLFQPERAALEGSTPPLVKAFVLACAESELT</sequence>
<dbReference type="SUPFAM" id="SSF52317">
    <property type="entry name" value="Class I glutamine amidotransferase-like"/>
    <property type="match status" value="1"/>
</dbReference>